<feature type="domain" description="Tn3 transposase DDE" evidence="5">
    <location>
        <begin position="586"/>
        <end position="972"/>
    </location>
</feature>
<keyword evidence="2" id="KW-0815">Transposition</keyword>
<proteinExistence type="inferred from homology"/>
<keyword evidence="3" id="KW-0238">DNA-binding</keyword>
<evidence type="ECO:0000259" key="6">
    <source>
        <dbReference type="Pfam" id="PF13700"/>
    </source>
</evidence>
<protein>
    <submittedName>
        <fullName evidence="7">Tn3 family transposase</fullName>
    </submittedName>
</protein>
<evidence type="ECO:0000256" key="4">
    <source>
        <dbReference type="ARBA" id="ARBA00023172"/>
    </source>
</evidence>
<dbReference type="RefSeq" id="WP_186861720.1">
    <property type="nucleotide sequence ID" value="NZ_JACOGC010000001.1"/>
</dbReference>
<evidence type="ECO:0000259" key="5">
    <source>
        <dbReference type="Pfam" id="PF01526"/>
    </source>
</evidence>
<feature type="domain" description="DUF4158" evidence="6">
    <location>
        <begin position="5"/>
        <end position="165"/>
    </location>
</feature>
<comment type="caution">
    <text evidence="7">The sequence shown here is derived from an EMBL/GenBank/DDBJ whole genome shotgun (WGS) entry which is preliminary data.</text>
</comment>
<dbReference type="Pfam" id="PF13700">
    <property type="entry name" value="DUF4158"/>
    <property type="match status" value="1"/>
</dbReference>
<dbReference type="Proteomes" id="UP000613113">
    <property type="component" value="Unassembled WGS sequence"/>
</dbReference>
<dbReference type="Pfam" id="PF01526">
    <property type="entry name" value="DDE_Tnp_Tn3"/>
    <property type="match status" value="1"/>
</dbReference>
<dbReference type="NCBIfam" id="NF033527">
    <property type="entry name" value="transpos_Tn3"/>
    <property type="match status" value="1"/>
</dbReference>
<evidence type="ECO:0000313" key="7">
    <source>
        <dbReference type="EMBL" id="MBC3884106.1"/>
    </source>
</evidence>
<name>A0ABR6YJM5_9BURK</name>
<evidence type="ECO:0000256" key="1">
    <source>
        <dbReference type="ARBA" id="ARBA00009402"/>
    </source>
</evidence>
<keyword evidence="8" id="KW-1185">Reference proteome</keyword>
<dbReference type="InterPro" id="IPR025296">
    <property type="entry name" value="DUF4158"/>
</dbReference>
<dbReference type="EMBL" id="JACOGC010000001">
    <property type="protein sequence ID" value="MBC3884106.1"/>
    <property type="molecule type" value="Genomic_DNA"/>
</dbReference>
<evidence type="ECO:0000256" key="3">
    <source>
        <dbReference type="ARBA" id="ARBA00023125"/>
    </source>
</evidence>
<organism evidence="7 8">
    <name type="scientific">Undibacterium griseum</name>
    <dbReference type="NCBI Taxonomy" id="2762295"/>
    <lineage>
        <taxon>Bacteria</taxon>
        <taxon>Pseudomonadati</taxon>
        <taxon>Pseudomonadota</taxon>
        <taxon>Betaproteobacteria</taxon>
        <taxon>Burkholderiales</taxon>
        <taxon>Oxalobacteraceae</taxon>
        <taxon>Undibacterium</taxon>
    </lineage>
</organism>
<reference evidence="7 8" key="1">
    <citation type="submission" date="2020-08" db="EMBL/GenBank/DDBJ databases">
        <title>Novel species isolated from subtropical streams in China.</title>
        <authorList>
            <person name="Lu H."/>
        </authorList>
    </citation>
    <scope>NUCLEOTIDE SEQUENCE [LARGE SCALE GENOMIC DNA]</scope>
    <source>
        <strain evidence="7 8">FT31W</strain>
    </source>
</reference>
<dbReference type="InterPro" id="IPR047653">
    <property type="entry name" value="Tn3-like_transpos"/>
</dbReference>
<keyword evidence="4" id="KW-0233">DNA recombination</keyword>
<dbReference type="InterPro" id="IPR002513">
    <property type="entry name" value="Tn3_Tnp_DDE_dom"/>
</dbReference>
<gene>
    <name evidence="7" type="ORF">H8K27_03080</name>
</gene>
<sequence>MSSLHETAYPRLNAEITERELLTLFTPTPAEIAFVSERYRQAPTRAMLLILLKLLQRLGNFIPATEIPAPIIEHVCNHLGVRPILKRAVVKYEQSGSKWLHQKFLRTYVDIRQFEVTDHEWMDGIALQAAHTKQELSDIINVMIEELAHHRFELPSFAFLLRVATRMRKTYNDQVYKRLAGELSEEQRFRIDELLSHRGARTRWDRLKREPKQPGVREIASFLQHIQDLTMLGEGLPAGDFLSVPKRTQLVTEARALDISEMLELKPAKRYSLTVLLIQAQLQKAMDDIAEIFVKAVRNMHHVAEDRLREYRLQHAEQTERLISQFRDVLTALQNEAPDKERLALIEQVLDGDPEPWIIRCDEHMAYAGNNYYPFILQPYRAKRALLFQCLDVLALKSSSQDESLLRALQWMRQFRSSHREYVLVNADELDIASLDWISEKWQRLIVGKEQPSGADKIIHRKYFELCVFSQIMQELKSGDVYVEHSDQYDDYRVHLISWEECRKEIMNYGKLVDLPMDSEKFVDKLRDDLSEIARQVDERFPDNEHVDFSESGLIIRRTERQQPPPNLEVIDQAITEHMEPASILDILTETEQWLDLHSIFGPLSGFESKIDDPRKRFISTLFCYGCNLGPTQTARSLKGLSRKQVAWLNLRHVTEERLEKALVKVINSYNRFALPRYWGTGKSVSADGTKWNVYEQNLLSEYHIRYGGYGGIGYYHVSDMYIALFSHFIPCGVYEAVHILDGLIKNESDVQPDTVHGDTQAQSAPVFGLAYLLGINLMPRIRNIKELTFFRPDKQEQYPHINGLFRGNIDWELIELHYPDMLRVAISIKAGKITPSMILRRLGTYSRKNKLYFAFRELGRVIRTQFLLKYINDVELRRTIHAATNKSEEFNNFTKWLFFGGDGIIAENIRHEQRKVIKYNHLVANMVILNNVQWMSRKLKDMQSKGYPVDEDVLKGLSPYRFSHINRYGDYTLDLNKKGAPIDYKIDFRRH</sequence>
<accession>A0ABR6YJM5</accession>
<evidence type="ECO:0000256" key="2">
    <source>
        <dbReference type="ARBA" id="ARBA00022578"/>
    </source>
</evidence>
<comment type="similarity">
    <text evidence="1">Belongs to the transposase 7 family.</text>
</comment>
<evidence type="ECO:0000313" key="8">
    <source>
        <dbReference type="Proteomes" id="UP000613113"/>
    </source>
</evidence>